<comment type="caution">
    <text evidence="1">The sequence shown here is derived from an EMBL/GenBank/DDBJ whole genome shotgun (WGS) entry which is preliminary data.</text>
</comment>
<name>A0ABQ7IEQ9_9HELO</name>
<protein>
    <submittedName>
        <fullName evidence="1">Uncharacterized protein</fullName>
    </submittedName>
</protein>
<dbReference type="GeneID" id="62234983"/>
<proteinExistence type="predicted"/>
<accession>A0ABQ7IEQ9</accession>
<gene>
    <name evidence="1" type="ORF">EAE98_008210</name>
</gene>
<sequence>MYSPTSNEFGDVVKGSLLIRGVLKSWKMGEGKVVATKLCMSEAGVYFDEDIDEILFCLHARGMEYFLFYPSPEDTSRYFALILRKIDETFKRVGMAASSVEAFDLYKDVQGTGEFSLNCPRVVIIE</sequence>
<organism evidence="1 2">
    <name type="scientific">Botrytis deweyae</name>
    <dbReference type="NCBI Taxonomy" id="2478750"/>
    <lineage>
        <taxon>Eukaryota</taxon>
        <taxon>Fungi</taxon>
        <taxon>Dikarya</taxon>
        <taxon>Ascomycota</taxon>
        <taxon>Pezizomycotina</taxon>
        <taxon>Leotiomycetes</taxon>
        <taxon>Helotiales</taxon>
        <taxon>Sclerotiniaceae</taxon>
        <taxon>Botrytis</taxon>
    </lineage>
</organism>
<reference evidence="1 2" key="1">
    <citation type="journal article" date="2020" name="Genome Biol. Evol.">
        <title>Comparative genomics of Sclerotiniaceae.</title>
        <authorList>
            <person name="Valero Jimenez C.A."/>
            <person name="Steentjes M."/>
            <person name="Scholten O.E."/>
            <person name="Van Kan J.A.L."/>
        </authorList>
    </citation>
    <scope>NUCLEOTIDE SEQUENCE [LARGE SCALE GENOMIC DNA]</scope>
    <source>
        <strain evidence="1 2">B1</strain>
    </source>
</reference>
<dbReference type="Proteomes" id="UP000783213">
    <property type="component" value="Unassembled WGS sequence"/>
</dbReference>
<evidence type="ECO:0000313" key="2">
    <source>
        <dbReference type="Proteomes" id="UP000783213"/>
    </source>
</evidence>
<keyword evidence="2" id="KW-1185">Reference proteome</keyword>
<dbReference type="EMBL" id="RCSX01000021">
    <property type="protein sequence ID" value="KAF7921999.1"/>
    <property type="molecule type" value="Genomic_DNA"/>
</dbReference>
<evidence type="ECO:0000313" key="1">
    <source>
        <dbReference type="EMBL" id="KAF7921999.1"/>
    </source>
</evidence>
<dbReference type="RefSeq" id="XP_038807699.1">
    <property type="nucleotide sequence ID" value="XM_038955833.1"/>
</dbReference>